<evidence type="ECO:0000256" key="1">
    <source>
        <dbReference type="SAM" id="MobiDB-lite"/>
    </source>
</evidence>
<feature type="compositionally biased region" description="Polar residues" evidence="1">
    <location>
        <begin position="180"/>
        <end position="205"/>
    </location>
</feature>
<feature type="transmembrane region" description="Helical" evidence="2">
    <location>
        <begin position="116"/>
        <end position="137"/>
    </location>
</feature>
<dbReference type="EMBL" id="JMIR01000022">
    <property type="protein sequence ID" value="KEO82415.1"/>
    <property type="molecule type" value="Genomic_DNA"/>
</dbReference>
<reference evidence="3 4" key="1">
    <citation type="journal article" date="2013" name="Int. J. Syst. Evol. Microbiol.">
        <title>Tumebacillus flagellatus sp. nov., an alpha-amylase/pullulanase-producing bacterium isolated from cassava wastewater.</title>
        <authorList>
            <person name="Wang Q."/>
            <person name="Xie N."/>
            <person name="Qin Y."/>
            <person name="Shen N."/>
            <person name="Zhu J."/>
            <person name="Mi H."/>
            <person name="Huang R."/>
        </authorList>
    </citation>
    <scope>NUCLEOTIDE SEQUENCE [LARGE SCALE GENOMIC DNA]</scope>
    <source>
        <strain evidence="3 4">GST4</strain>
    </source>
</reference>
<evidence type="ECO:0000313" key="3">
    <source>
        <dbReference type="EMBL" id="KEO82415.1"/>
    </source>
</evidence>
<evidence type="ECO:0000256" key="2">
    <source>
        <dbReference type="SAM" id="Phobius"/>
    </source>
</evidence>
<feature type="transmembrane region" description="Helical" evidence="2">
    <location>
        <begin position="12"/>
        <end position="40"/>
    </location>
</feature>
<proteinExistence type="predicted"/>
<keyword evidence="2" id="KW-0472">Membrane</keyword>
<name>A0A074LPJ3_9BACL</name>
<protein>
    <submittedName>
        <fullName evidence="3">Uncharacterized protein</fullName>
    </submittedName>
</protein>
<feature type="transmembrane region" description="Helical" evidence="2">
    <location>
        <begin position="77"/>
        <end position="96"/>
    </location>
</feature>
<keyword evidence="2" id="KW-0812">Transmembrane</keyword>
<dbReference type="AlphaFoldDB" id="A0A074LPJ3"/>
<feature type="region of interest" description="Disordered" evidence="1">
    <location>
        <begin position="178"/>
        <end position="205"/>
    </location>
</feature>
<accession>A0A074LPJ3</accession>
<sequence length="205" mass="22594">MIKFLRACGTGLTVGLLHAFLLGVLSVLYFFGCLFLSMIWPDPISTRVTAGLVYLGYAGIWYFIWRVMYEEGQIRFFYPKLGFALLPLLLAVLLYHPVPADPNQASMMLVDIPIELIRSSILTALILLPIYSIGLYRFVFPCRQPKRKFALLTLCLLLVGSAVYSVAWRSYKTVALPATSPATSPGTSDSACNSSPKSNNSAPTA</sequence>
<feature type="transmembrane region" description="Helical" evidence="2">
    <location>
        <begin position="149"/>
        <end position="167"/>
    </location>
</feature>
<keyword evidence="2" id="KW-1133">Transmembrane helix</keyword>
<feature type="transmembrane region" description="Helical" evidence="2">
    <location>
        <begin position="46"/>
        <end position="65"/>
    </location>
</feature>
<gene>
    <name evidence="3" type="ORF">EL26_15150</name>
</gene>
<dbReference type="Proteomes" id="UP000027931">
    <property type="component" value="Unassembled WGS sequence"/>
</dbReference>
<comment type="caution">
    <text evidence="3">The sequence shown here is derived from an EMBL/GenBank/DDBJ whole genome shotgun (WGS) entry which is preliminary data.</text>
</comment>
<dbReference type="RefSeq" id="WP_038090251.1">
    <property type="nucleotide sequence ID" value="NZ_JMIR01000022.1"/>
</dbReference>
<keyword evidence="4" id="KW-1185">Reference proteome</keyword>
<dbReference type="eggNOG" id="ENOG502ZD4M">
    <property type="taxonomic scope" value="Bacteria"/>
</dbReference>
<organism evidence="3 4">
    <name type="scientific">Tumebacillus flagellatus</name>
    <dbReference type="NCBI Taxonomy" id="1157490"/>
    <lineage>
        <taxon>Bacteria</taxon>
        <taxon>Bacillati</taxon>
        <taxon>Bacillota</taxon>
        <taxon>Bacilli</taxon>
        <taxon>Bacillales</taxon>
        <taxon>Alicyclobacillaceae</taxon>
        <taxon>Tumebacillus</taxon>
    </lineage>
</organism>
<evidence type="ECO:0000313" key="4">
    <source>
        <dbReference type="Proteomes" id="UP000027931"/>
    </source>
</evidence>